<reference evidence="4" key="1">
    <citation type="submission" date="2021-06" db="EMBL/GenBank/DDBJ databases">
        <authorList>
            <person name="Kallberg Y."/>
            <person name="Tangrot J."/>
            <person name="Rosling A."/>
        </authorList>
    </citation>
    <scope>NUCLEOTIDE SEQUENCE</scope>
    <source>
        <strain evidence="4">BR232B</strain>
    </source>
</reference>
<dbReference type="SUPFAM" id="SSF50685">
    <property type="entry name" value="Barwin-like endoglucanases"/>
    <property type="match status" value="1"/>
</dbReference>
<evidence type="ECO:0000313" key="5">
    <source>
        <dbReference type="Proteomes" id="UP000789739"/>
    </source>
</evidence>
<accession>A0A9N9C5F6</accession>
<evidence type="ECO:0000259" key="3">
    <source>
        <dbReference type="Pfam" id="PF03330"/>
    </source>
</evidence>
<dbReference type="Proteomes" id="UP000789739">
    <property type="component" value="Unassembled WGS sequence"/>
</dbReference>
<proteinExistence type="predicted"/>
<comment type="caution">
    <text evidence="4">The sequence shown here is derived from an EMBL/GenBank/DDBJ whole genome shotgun (WGS) entry which is preliminary data.</text>
</comment>
<feature type="domain" description="RlpA-like protein double-psi beta-barrel" evidence="3">
    <location>
        <begin position="52"/>
        <end position="121"/>
    </location>
</feature>
<feature type="chain" id="PRO_5040235127" evidence="2">
    <location>
        <begin position="21"/>
        <end position="127"/>
    </location>
</feature>
<dbReference type="AlphaFoldDB" id="A0A9N9C5F6"/>
<keyword evidence="5" id="KW-1185">Reference proteome</keyword>
<organism evidence="4 5">
    <name type="scientific">Paraglomus brasilianum</name>
    <dbReference type="NCBI Taxonomy" id="144538"/>
    <lineage>
        <taxon>Eukaryota</taxon>
        <taxon>Fungi</taxon>
        <taxon>Fungi incertae sedis</taxon>
        <taxon>Mucoromycota</taxon>
        <taxon>Glomeromycotina</taxon>
        <taxon>Glomeromycetes</taxon>
        <taxon>Paraglomerales</taxon>
        <taxon>Paraglomeraceae</taxon>
        <taxon>Paraglomus</taxon>
    </lineage>
</organism>
<dbReference type="Gene3D" id="2.40.40.10">
    <property type="entry name" value="RlpA-like domain"/>
    <property type="match status" value="1"/>
</dbReference>
<evidence type="ECO:0000313" key="4">
    <source>
        <dbReference type="EMBL" id="CAG8591420.1"/>
    </source>
</evidence>
<feature type="signal peptide" evidence="2">
    <location>
        <begin position="1"/>
        <end position="20"/>
    </location>
</feature>
<dbReference type="PANTHER" id="PTHR31836">
    <property type="match status" value="1"/>
</dbReference>
<dbReference type="EMBL" id="CAJVPI010001050">
    <property type="protein sequence ID" value="CAG8591420.1"/>
    <property type="molecule type" value="Genomic_DNA"/>
</dbReference>
<dbReference type="Pfam" id="PF03330">
    <property type="entry name" value="DPBB_1"/>
    <property type="match status" value="1"/>
</dbReference>
<sequence length="127" mass="13546">MKFNLSILLVLAFLLATINAAPTGTHNGDVTFFSPGLGSCGRVNKSSDKICAVSKILYDRFTKNGNPNNNSLCGKKIAVTVGSKTVTVTMVDRCEACGPNDIDLSPGAFNKLAKPSQGRVRGHWKFV</sequence>
<dbReference type="PANTHER" id="PTHR31836:SF27">
    <property type="entry name" value="RLPA-LIKE PROTEIN DOUBLE-PSI BETA-BARREL DOMAIN-CONTAINING PROTEIN"/>
    <property type="match status" value="1"/>
</dbReference>
<dbReference type="InterPro" id="IPR036908">
    <property type="entry name" value="RlpA-like_sf"/>
</dbReference>
<dbReference type="CDD" id="cd22191">
    <property type="entry name" value="DPBB_RlpA_EXP_N-like"/>
    <property type="match status" value="1"/>
</dbReference>
<gene>
    <name evidence="4" type="ORF">PBRASI_LOCUS7144</name>
</gene>
<dbReference type="OrthoDB" id="623670at2759"/>
<protein>
    <submittedName>
        <fullName evidence="4">1226_t:CDS:1</fullName>
    </submittedName>
</protein>
<evidence type="ECO:0000256" key="2">
    <source>
        <dbReference type="SAM" id="SignalP"/>
    </source>
</evidence>
<dbReference type="InterPro" id="IPR051477">
    <property type="entry name" value="Expansin_CellWall"/>
</dbReference>
<evidence type="ECO:0000256" key="1">
    <source>
        <dbReference type="ARBA" id="ARBA00022729"/>
    </source>
</evidence>
<name>A0A9N9C5F6_9GLOM</name>
<dbReference type="InterPro" id="IPR009009">
    <property type="entry name" value="RlpA-like_DPBB"/>
</dbReference>
<keyword evidence="1 2" id="KW-0732">Signal</keyword>